<proteinExistence type="predicted"/>
<keyword evidence="3" id="KW-1185">Reference proteome</keyword>
<protein>
    <submittedName>
        <fullName evidence="2">Uncharacterized protein</fullName>
    </submittedName>
</protein>
<evidence type="ECO:0000313" key="2">
    <source>
        <dbReference type="EMBL" id="TGZ78363.1"/>
    </source>
</evidence>
<sequence>MKVVLLLLTDIDSTNGTAKPTPAAPDSAAFQNAVSGGLLGAAIAGGIALVSPPATLYDQTRELTDHPQVL</sequence>
<dbReference type="AlphaFoldDB" id="A0A4S2MMV6"/>
<feature type="signal peptide" evidence="1">
    <location>
        <begin position="1"/>
        <end position="16"/>
    </location>
</feature>
<evidence type="ECO:0000256" key="1">
    <source>
        <dbReference type="SAM" id="SignalP"/>
    </source>
</evidence>
<dbReference type="EMBL" id="ML220142">
    <property type="protein sequence ID" value="TGZ78363.1"/>
    <property type="molecule type" value="Genomic_DNA"/>
</dbReference>
<dbReference type="InParanoid" id="A0A4S2MMV6"/>
<dbReference type="Proteomes" id="UP000298138">
    <property type="component" value="Unassembled WGS sequence"/>
</dbReference>
<organism evidence="2 3">
    <name type="scientific">Ascodesmis nigricans</name>
    <dbReference type="NCBI Taxonomy" id="341454"/>
    <lineage>
        <taxon>Eukaryota</taxon>
        <taxon>Fungi</taxon>
        <taxon>Dikarya</taxon>
        <taxon>Ascomycota</taxon>
        <taxon>Pezizomycotina</taxon>
        <taxon>Pezizomycetes</taxon>
        <taxon>Pezizales</taxon>
        <taxon>Ascodesmidaceae</taxon>
        <taxon>Ascodesmis</taxon>
    </lineage>
</organism>
<feature type="chain" id="PRO_5020923111" evidence="1">
    <location>
        <begin position="17"/>
        <end position="70"/>
    </location>
</feature>
<name>A0A4S2MMV6_9PEZI</name>
<evidence type="ECO:0000313" key="3">
    <source>
        <dbReference type="Proteomes" id="UP000298138"/>
    </source>
</evidence>
<accession>A0A4S2MMV6</accession>
<keyword evidence="1" id="KW-0732">Signal</keyword>
<gene>
    <name evidence="2" type="ORF">EX30DRAFT_343265</name>
</gene>
<reference evidence="2 3" key="1">
    <citation type="submission" date="2019-04" db="EMBL/GenBank/DDBJ databases">
        <title>Comparative genomics and transcriptomics to analyze fruiting body development in filamentous ascomycetes.</title>
        <authorList>
            <consortium name="DOE Joint Genome Institute"/>
            <person name="Lutkenhaus R."/>
            <person name="Traeger S."/>
            <person name="Breuer J."/>
            <person name="Kuo A."/>
            <person name="Lipzen A."/>
            <person name="Pangilinan J."/>
            <person name="Dilworth D."/>
            <person name="Sandor L."/>
            <person name="Poggeler S."/>
            <person name="Barry K."/>
            <person name="Grigoriev I.V."/>
            <person name="Nowrousian M."/>
        </authorList>
    </citation>
    <scope>NUCLEOTIDE SEQUENCE [LARGE SCALE GENOMIC DNA]</scope>
    <source>
        <strain evidence="2 3">CBS 389.68</strain>
    </source>
</reference>